<proteinExistence type="predicted"/>
<evidence type="ECO:0000313" key="6">
    <source>
        <dbReference type="EMBL" id="JAD85166.1"/>
    </source>
</evidence>
<evidence type="ECO:0000256" key="2">
    <source>
        <dbReference type="ARBA" id="ARBA00022676"/>
    </source>
</evidence>
<comment type="pathway">
    <text evidence="1">Glycan biosynthesis; starch biosynthesis.</text>
</comment>
<accession>A0A0A9DBJ1</accession>
<evidence type="ECO:0000256" key="1">
    <source>
        <dbReference type="ARBA" id="ARBA00004727"/>
    </source>
</evidence>
<dbReference type="GO" id="GO:0016757">
    <property type="term" value="F:glycosyltransferase activity"/>
    <property type="evidence" value="ECO:0007669"/>
    <property type="project" value="UniProtKB-KW"/>
</dbReference>
<reference evidence="6" key="2">
    <citation type="journal article" date="2015" name="Data Brief">
        <title>Shoot transcriptome of the giant reed, Arundo donax.</title>
        <authorList>
            <person name="Barrero R.A."/>
            <person name="Guerrero F.D."/>
            <person name="Moolhuijzen P."/>
            <person name="Goolsby J.A."/>
            <person name="Tidwell J."/>
            <person name="Bellgard S.E."/>
            <person name="Bellgard M.I."/>
        </authorList>
    </citation>
    <scope>NUCLEOTIDE SEQUENCE</scope>
    <source>
        <tissue evidence="6">Shoot tissue taken approximately 20 cm above the soil surface</tissue>
    </source>
</reference>
<dbReference type="UniPathway" id="UPA00152"/>
<reference evidence="6" key="1">
    <citation type="submission" date="2014-09" db="EMBL/GenBank/DDBJ databases">
        <authorList>
            <person name="Magalhaes I.L.F."/>
            <person name="Oliveira U."/>
            <person name="Santos F.R."/>
            <person name="Vidigal T.H.D.A."/>
            <person name="Brescovit A.D."/>
            <person name="Santos A.J."/>
        </authorList>
    </citation>
    <scope>NUCLEOTIDE SEQUENCE</scope>
    <source>
        <tissue evidence="6">Shoot tissue taken approximately 20 cm above the soil surface</tissue>
    </source>
</reference>
<feature type="domain" description="Starch synthase catalytic" evidence="5">
    <location>
        <begin position="2"/>
        <end position="138"/>
    </location>
</feature>
<protein>
    <submittedName>
        <fullName evidence="6">Starch synthase IIc</fullName>
    </submittedName>
</protein>
<organism evidence="6">
    <name type="scientific">Arundo donax</name>
    <name type="common">Giant reed</name>
    <name type="synonym">Donax arundinaceus</name>
    <dbReference type="NCBI Taxonomy" id="35708"/>
    <lineage>
        <taxon>Eukaryota</taxon>
        <taxon>Viridiplantae</taxon>
        <taxon>Streptophyta</taxon>
        <taxon>Embryophyta</taxon>
        <taxon>Tracheophyta</taxon>
        <taxon>Spermatophyta</taxon>
        <taxon>Magnoliopsida</taxon>
        <taxon>Liliopsida</taxon>
        <taxon>Poales</taxon>
        <taxon>Poaceae</taxon>
        <taxon>PACMAD clade</taxon>
        <taxon>Arundinoideae</taxon>
        <taxon>Arundineae</taxon>
        <taxon>Arundo</taxon>
    </lineage>
</organism>
<evidence type="ECO:0000259" key="5">
    <source>
        <dbReference type="Pfam" id="PF08323"/>
    </source>
</evidence>
<dbReference type="PANTHER" id="PTHR45825">
    <property type="entry name" value="GRANULE-BOUND STARCH SYNTHASE 1, CHLOROPLASTIC/AMYLOPLASTIC"/>
    <property type="match status" value="1"/>
</dbReference>
<evidence type="ECO:0000256" key="4">
    <source>
        <dbReference type="ARBA" id="ARBA00022922"/>
    </source>
</evidence>
<dbReference type="InterPro" id="IPR013534">
    <property type="entry name" value="Starch_synth_cat_dom"/>
</dbReference>
<dbReference type="Gene3D" id="3.40.50.2000">
    <property type="entry name" value="Glycogen Phosphorylase B"/>
    <property type="match status" value="2"/>
</dbReference>
<sequence>MVLLCKAAVEVPWYVPCGGFCYGDGNLVFIANDWHTALLPVYLKAYYRDHGFMTYARSVLVIHNIAHQGRGPIDDFSYLDLPGHYMDHFKLYDPFGGDHLNIFAAGIKAADRLLTVSHGYAWELKTPEGGWGLHSIINDSDWKFQGIVNGIDTTDWNPRHDVHLQSDGYTNYSLETVQTGKAQCKEALQKELGLPVRGDVPVIAFIGRLDHQKGVDLIAEAMPWIAGQDVQLIMLGTGRQDLEIH</sequence>
<dbReference type="GO" id="GO:0019252">
    <property type="term" value="P:starch biosynthetic process"/>
    <property type="evidence" value="ECO:0007669"/>
    <property type="project" value="UniProtKB-UniPathway"/>
</dbReference>
<keyword evidence="4" id="KW-0750">Starch biosynthesis</keyword>
<dbReference type="AlphaFoldDB" id="A0A0A9DBJ1"/>
<keyword evidence="2" id="KW-0328">Glycosyltransferase</keyword>
<dbReference type="EMBL" id="GBRH01212729">
    <property type="protein sequence ID" value="JAD85166.1"/>
    <property type="molecule type" value="Transcribed_RNA"/>
</dbReference>
<dbReference type="PANTHER" id="PTHR45825:SF2">
    <property type="entry name" value="STARCH SYNTHASE 2, CHLOROPLASTIC_AMYLOPLASTIC"/>
    <property type="match status" value="1"/>
</dbReference>
<name>A0A0A9DBJ1_ARUDO</name>
<evidence type="ECO:0000256" key="3">
    <source>
        <dbReference type="ARBA" id="ARBA00022679"/>
    </source>
</evidence>
<dbReference type="Pfam" id="PF08323">
    <property type="entry name" value="Glyco_transf_5"/>
    <property type="match status" value="1"/>
</dbReference>
<dbReference type="SUPFAM" id="SSF53756">
    <property type="entry name" value="UDP-Glycosyltransferase/glycogen phosphorylase"/>
    <property type="match status" value="1"/>
</dbReference>
<keyword evidence="3" id="KW-0808">Transferase</keyword>